<feature type="region of interest" description="Disordered" evidence="1">
    <location>
        <begin position="420"/>
        <end position="457"/>
    </location>
</feature>
<evidence type="ECO:0000313" key="4">
    <source>
        <dbReference type="Proteomes" id="UP000383971"/>
    </source>
</evidence>
<keyword evidence="2" id="KW-0472">Membrane</keyword>
<gene>
    <name evidence="3" type="ORF">PCO31111_04925</name>
</gene>
<reference evidence="3 4" key="1">
    <citation type="submission" date="2019-08" db="EMBL/GenBank/DDBJ databases">
        <authorList>
            <person name="Peeters C."/>
        </authorList>
    </citation>
    <scope>NUCLEOTIDE SEQUENCE [LARGE SCALE GENOMIC DNA]</scope>
    <source>
        <strain evidence="3 4">LMG 31111</strain>
    </source>
</reference>
<sequence length="571" mass="61992">MRLGGCHWSAGVMMKRALLVILMIALLSQQTASSFVPPAAGNWLFNRSIASIMREVAKRRGVAASDPRLAATEAAMSSQLTALNVAATGAGIGLTMLGAPVWLTVLAGLGIVAAGSAVVAYMQSDEPTSGERSIQIGQDGYGRVSVTVPSEQQTSVEQTSYPGLIGSGFADYWGVAAVAAGFRVYRRSGCVPTDPCSRFPKGGGMASFGDTAVDLSSLSEVKRFVMFMSHHFDGDQAFRTVELRPERDMDGNVLRVMVDYTIDVVDWQYLPCDPKAPNGPKCPTQSKKTINESRDIFAFGASGKWGGMRLGGVERLYEREYPSTAQNWYDSLERAYIGVPKDIQGARIGSETLAKIVDSAWRQAASRPDYEGLPYSTVDPVTTADVEPWAKANPEIVPRIEDLFRPASLPQERKVVIREKIKPETSTETETETSVDPTTDPRTGSKIRPDTKTPQDPQLVKDVNVVNRPTVDIGNPVKVDLGTAPLVATPTLDEPPTAAMILDPILKMLPGFSDWKTPKYSAECPRPTFELFSKRIRMDAMCDLAEKYRPMITSIMLAVFVLIAATIVLAA</sequence>
<accession>A0A5E4YZS2</accession>
<keyword evidence="4" id="KW-1185">Reference proteome</keyword>
<feature type="transmembrane region" description="Helical" evidence="2">
    <location>
        <begin position="551"/>
        <end position="570"/>
    </location>
</feature>
<dbReference type="Proteomes" id="UP000383971">
    <property type="component" value="Unassembled WGS sequence"/>
</dbReference>
<evidence type="ECO:0008006" key="5">
    <source>
        <dbReference type="Google" id="ProtNLM"/>
    </source>
</evidence>
<proteinExistence type="predicted"/>
<evidence type="ECO:0000256" key="1">
    <source>
        <dbReference type="SAM" id="MobiDB-lite"/>
    </source>
</evidence>
<protein>
    <recommendedName>
        <fullName evidence="5">Transmembrane protein</fullName>
    </recommendedName>
</protein>
<feature type="transmembrane region" description="Helical" evidence="2">
    <location>
        <begin position="101"/>
        <end position="122"/>
    </location>
</feature>
<evidence type="ECO:0000313" key="3">
    <source>
        <dbReference type="EMBL" id="VVE53937.1"/>
    </source>
</evidence>
<organism evidence="3 4">
    <name type="scientific">Pandoraea communis</name>
    <dbReference type="NCBI Taxonomy" id="2508297"/>
    <lineage>
        <taxon>Bacteria</taxon>
        <taxon>Pseudomonadati</taxon>
        <taxon>Pseudomonadota</taxon>
        <taxon>Betaproteobacteria</taxon>
        <taxon>Burkholderiales</taxon>
        <taxon>Burkholderiaceae</taxon>
        <taxon>Pandoraea</taxon>
    </lineage>
</organism>
<name>A0A5E4YZS2_9BURK</name>
<dbReference type="EMBL" id="CABPSE010000027">
    <property type="protein sequence ID" value="VVE53937.1"/>
    <property type="molecule type" value="Genomic_DNA"/>
</dbReference>
<keyword evidence="2" id="KW-1133">Transmembrane helix</keyword>
<dbReference type="AlphaFoldDB" id="A0A5E4YZS2"/>
<evidence type="ECO:0000256" key="2">
    <source>
        <dbReference type="SAM" id="Phobius"/>
    </source>
</evidence>
<keyword evidence="2" id="KW-0812">Transmembrane</keyword>